<dbReference type="Proteomes" id="UP000664109">
    <property type="component" value="Unassembled WGS sequence"/>
</dbReference>
<dbReference type="InterPro" id="IPR023393">
    <property type="entry name" value="START-like_dom_sf"/>
</dbReference>
<gene>
    <name evidence="1" type="ORF">JE024_31115</name>
</gene>
<evidence type="ECO:0000313" key="2">
    <source>
        <dbReference type="Proteomes" id="UP000664109"/>
    </source>
</evidence>
<dbReference type="SUPFAM" id="SSF55961">
    <property type="entry name" value="Bet v1-like"/>
    <property type="match status" value="1"/>
</dbReference>
<sequence>MAVFRIGRTTGLPAAECWRRVTDWPAHSAGVPLTSVSVTTPGPVGAGTVFVARTGAGRAGFDDPMEIVRWEPPAPDRAGVCRLEKRGRVVTGWAEIEVHPGAAGSVVLWTEELRVRGLPRALDPLLTRAGRIVFGRALDGLLSGRAGG</sequence>
<comment type="caution">
    <text evidence="1">The sequence shown here is derived from an EMBL/GenBank/DDBJ whole genome shotgun (WGS) entry which is preliminary data.</text>
</comment>
<protein>
    <submittedName>
        <fullName evidence="1">SRPBCC family protein</fullName>
    </submittedName>
</protein>
<evidence type="ECO:0000313" key="1">
    <source>
        <dbReference type="EMBL" id="MBM9623055.1"/>
    </source>
</evidence>
<accession>A0ABS2V212</accession>
<keyword evidence="2" id="KW-1185">Reference proteome</keyword>
<dbReference type="EMBL" id="JAFEJA010000002">
    <property type="protein sequence ID" value="MBM9623055.1"/>
    <property type="molecule type" value="Genomic_DNA"/>
</dbReference>
<dbReference type="RefSeq" id="WP_205377234.1">
    <property type="nucleotide sequence ID" value="NZ_JAFEJA010000002.1"/>
</dbReference>
<name>A0ABS2V212_9ACTN</name>
<organism evidence="1 2">
    <name type="scientific">Streptomyces zhihengii</name>
    <dbReference type="NCBI Taxonomy" id="1818004"/>
    <lineage>
        <taxon>Bacteria</taxon>
        <taxon>Bacillati</taxon>
        <taxon>Actinomycetota</taxon>
        <taxon>Actinomycetes</taxon>
        <taxon>Kitasatosporales</taxon>
        <taxon>Streptomycetaceae</taxon>
        <taxon>Streptomyces</taxon>
    </lineage>
</organism>
<proteinExistence type="predicted"/>
<dbReference type="Gene3D" id="3.30.530.20">
    <property type="match status" value="1"/>
</dbReference>
<reference evidence="1 2" key="1">
    <citation type="journal article" date="2016" name="Arch. Microbiol.">
        <title>Streptomyces zhihengii sp. nov., isolated from rhizospheric soil of Psammosilene tunicoides.</title>
        <authorList>
            <person name="Huang M.J."/>
            <person name="Fei J.J."/>
            <person name="Salam N."/>
            <person name="Kim C.J."/>
            <person name="Hozzein W.N."/>
            <person name="Xiao M."/>
            <person name="Huang H.Q."/>
            <person name="Li W.J."/>
        </authorList>
    </citation>
    <scope>NUCLEOTIDE SEQUENCE [LARGE SCALE GENOMIC DNA]</scope>
    <source>
        <strain evidence="1 2">YIM T102</strain>
    </source>
</reference>